<dbReference type="OrthoDB" id="5231159at2759"/>
<dbReference type="AlphaFoldDB" id="A0A8H5CJF7"/>
<feature type="domain" description="MYND-type" evidence="6">
    <location>
        <begin position="178"/>
        <end position="219"/>
    </location>
</feature>
<proteinExistence type="predicted"/>
<name>A0A8H5CJF7_9AGAR</name>
<organism evidence="7 8">
    <name type="scientific">Tetrapyrgos nigripes</name>
    <dbReference type="NCBI Taxonomy" id="182062"/>
    <lineage>
        <taxon>Eukaryota</taxon>
        <taxon>Fungi</taxon>
        <taxon>Dikarya</taxon>
        <taxon>Basidiomycota</taxon>
        <taxon>Agaricomycotina</taxon>
        <taxon>Agaricomycetes</taxon>
        <taxon>Agaricomycetidae</taxon>
        <taxon>Agaricales</taxon>
        <taxon>Marasmiineae</taxon>
        <taxon>Marasmiaceae</taxon>
        <taxon>Tetrapyrgos</taxon>
    </lineage>
</organism>
<dbReference type="EMBL" id="JAACJM010000155">
    <property type="protein sequence ID" value="KAF5342830.1"/>
    <property type="molecule type" value="Genomic_DNA"/>
</dbReference>
<accession>A0A8H5CJF7</accession>
<evidence type="ECO:0000313" key="8">
    <source>
        <dbReference type="Proteomes" id="UP000559256"/>
    </source>
</evidence>
<dbReference type="Proteomes" id="UP000559256">
    <property type="component" value="Unassembled WGS sequence"/>
</dbReference>
<dbReference type="SUPFAM" id="SSF144232">
    <property type="entry name" value="HIT/MYND zinc finger-like"/>
    <property type="match status" value="1"/>
</dbReference>
<keyword evidence="3" id="KW-0862">Zinc</keyword>
<evidence type="ECO:0000256" key="2">
    <source>
        <dbReference type="ARBA" id="ARBA00022771"/>
    </source>
</evidence>
<dbReference type="InterPro" id="IPR002893">
    <property type="entry name" value="Znf_MYND"/>
</dbReference>
<evidence type="ECO:0000256" key="1">
    <source>
        <dbReference type="ARBA" id="ARBA00022723"/>
    </source>
</evidence>
<reference evidence="7 8" key="1">
    <citation type="journal article" date="2020" name="ISME J.">
        <title>Uncovering the hidden diversity of litter-decomposition mechanisms in mushroom-forming fungi.</title>
        <authorList>
            <person name="Floudas D."/>
            <person name="Bentzer J."/>
            <person name="Ahren D."/>
            <person name="Johansson T."/>
            <person name="Persson P."/>
            <person name="Tunlid A."/>
        </authorList>
    </citation>
    <scope>NUCLEOTIDE SEQUENCE [LARGE SCALE GENOMIC DNA]</scope>
    <source>
        <strain evidence="7 8">CBS 291.85</strain>
    </source>
</reference>
<feature type="compositionally biased region" description="Low complexity" evidence="5">
    <location>
        <begin position="315"/>
        <end position="333"/>
    </location>
</feature>
<keyword evidence="2 4" id="KW-0863">Zinc-finger</keyword>
<feature type="region of interest" description="Disordered" evidence="5">
    <location>
        <begin position="312"/>
        <end position="333"/>
    </location>
</feature>
<comment type="caution">
    <text evidence="7">The sequence shown here is derived from an EMBL/GenBank/DDBJ whole genome shotgun (WGS) entry which is preliminary data.</text>
</comment>
<gene>
    <name evidence="7" type="ORF">D9758_013386</name>
</gene>
<dbReference type="Pfam" id="PF01753">
    <property type="entry name" value="zf-MYND"/>
    <property type="match status" value="1"/>
</dbReference>
<evidence type="ECO:0000256" key="5">
    <source>
        <dbReference type="SAM" id="MobiDB-lite"/>
    </source>
</evidence>
<keyword evidence="1" id="KW-0479">Metal-binding</keyword>
<evidence type="ECO:0000256" key="3">
    <source>
        <dbReference type="ARBA" id="ARBA00022833"/>
    </source>
</evidence>
<evidence type="ECO:0000256" key="4">
    <source>
        <dbReference type="PROSITE-ProRule" id="PRU00134"/>
    </source>
</evidence>
<dbReference type="Gene3D" id="6.10.140.2220">
    <property type="match status" value="1"/>
</dbReference>
<keyword evidence="8" id="KW-1185">Reference proteome</keyword>
<evidence type="ECO:0000259" key="6">
    <source>
        <dbReference type="PROSITE" id="PS50865"/>
    </source>
</evidence>
<dbReference type="PROSITE" id="PS50865">
    <property type="entry name" value="ZF_MYND_2"/>
    <property type="match status" value="1"/>
</dbReference>
<sequence>MSSHRRQGDGHPLIKVMEEHLMTMWVSIALRRILKDIQKRQLPSSYEENLATDCIICILSFLRYSLEHHGPPAAYTVLRQGVLASLLDVCRYLKQEPNSSNGLPEVEDHFISFLEMLIPMACHRKICKQVNRPVLHILASRNAVDPLRCFTNIIAGQKSMEVEYRCFALKRFCNNPDCPYKGQANKARRQRCTGCLVRLYCCVDCQRNDWRVHDHRKFCEQQSRHQCPMTFQVSDVDRDFLQYLTIRRVREQSSHIRVLKQKLIDDSDPERLRRNPEPVFVVVLGLAFFGVESNSHPSIQVQCLEPYLNARSRRNTSSSSQSTSSSTSSSPSRYLSKDVLASISSLCSGAGMDPVNSGSERMTIVHALFPGAVDAPVSVVLGVQLGQLDQELEDGSWGDSIRIIV</sequence>
<evidence type="ECO:0000313" key="7">
    <source>
        <dbReference type="EMBL" id="KAF5342830.1"/>
    </source>
</evidence>
<protein>
    <recommendedName>
        <fullName evidence="6">MYND-type domain-containing protein</fullName>
    </recommendedName>
</protein>
<dbReference type="GO" id="GO:0008270">
    <property type="term" value="F:zinc ion binding"/>
    <property type="evidence" value="ECO:0007669"/>
    <property type="project" value="UniProtKB-KW"/>
</dbReference>